<dbReference type="SUPFAM" id="SSF48726">
    <property type="entry name" value="Immunoglobulin"/>
    <property type="match status" value="1"/>
</dbReference>
<organism evidence="1 2">
    <name type="scientific">Acanthochromis polyacanthus</name>
    <name type="common">spiny chromis</name>
    <dbReference type="NCBI Taxonomy" id="80966"/>
    <lineage>
        <taxon>Eukaryota</taxon>
        <taxon>Metazoa</taxon>
        <taxon>Chordata</taxon>
        <taxon>Craniata</taxon>
        <taxon>Vertebrata</taxon>
        <taxon>Euteleostomi</taxon>
        <taxon>Actinopterygii</taxon>
        <taxon>Neopterygii</taxon>
        <taxon>Teleostei</taxon>
        <taxon>Neoteleostei</taxon>
        <taxon>Acanthomorphata</taxon>
        <taxon>Ovalentaria</taxon>
        <taxon>Pomacentridae</taxon>
        <taxon>Acanthochromis</taxon>
    </lineage>
</organism>
<name>A0A3Q1GY20_9TELE</name>
<evidence type="ECO:0000313" key="1">
    <source>
        <dbReference type="Ensembl" id="ENSAPOP00000032332.1"/>
    </source>
</evidence>
<dbReference type="GeneTree" id="ENSGT00940000177101"/>
<dbReference type="Ensembl" id="ENSAPOT00000026160.1">
    <property type="protein sequence ID" value="ENSAPOP00000032332.1"/>
    <property type="gene ID" value="ENSAPOG00000020162.1"/>
</dbReference>
<reference evidence="1" key="2">
    <citation type="submission" date="2025-09" db="UniProtKB">
        <authorList>
            <consortium name="Ensembl"/>
        </authorList>
    </citation>
    <scope>IDENTIFICATION</scope>
</reference>
<dbReference type="Proteomes" id="UP000257200">
    <property type="component" value="Unplaced"/>
</dbReference>
<dbReference type="InterPro" id="IPR013783">
    <property type="entry name" value="Ig-like_fold"/>
</dbReference>
<dbReference type="InterPro" id="IPR036179">
    <property type="entry name" value="Ig-like_dom_sf"/>
</dbReference>
<evidence type="ECO:0000313" key="2">
    <source>
        <dbReference type="Proteomes" id="UP000257200"/>
    </source>
</evidence>
<sequence>ALFCSSVFCVWSEIRLEQSPSELKRPGETVKISCVTSGYTMTI</sequence>
<protein>
    <submittedName>
        <fullName evidence="1">Uncharacterized protein</fullName>
    </submittedName>
</protein>
<accession>A0A3Q1GY20</accession>
<dbReference type="InParanoid" id="A0A3Q1GY20"/>
<reference evidence="1" key="1">
    <citation type="submission" date="2025-08" db="UniProtKB">
        <authorList>
            <consortium name="Ensembl"/>
        </authorList>
    </citation>
    <scope>IDENTIFICATION</scope>
</reference>
<proteinExistence type="predicted"/>
<keyword evidence="2" id="KW-1185">Reference proteome</keyword>
<dbReference type="AlphaFoldDB" id="A0A3Q1GY20"/>
<dbReference type="Gene3D" id="2.60.40.10">
    <property type="entry name" value="Immunoglobulins"/>
    <property type="match status" value="1"/>
</dbReference>